<evidence type="ECO:0000256" key="1">
    <source>
        <dbReference type="SAM" id="MobiDB-lite"/>
    </source>
</evidence>
<feature type="transmembrane region" description="Helical" evidence="2">
    <location>
        <begin position="59"/>
        <end position="79"/>
    </location>
</feature>
<protein>
    <submittedName>
        <fullName evidence="3">Uncharacterized protein</fullName>
    </submittedName>
</protein>
<comment type="caution">
    <text evidence="3">The sequence shown here is derived from an EMBL/GenBank/DDBJ whole genome shotgun (WGS) entry which is preliminary data.</text>
</comment>
<dbReference type="AlphaFoldDB" id="A0A9P8REB9"/>
<feature type="compositionally biased region" description="Basic residues" evidence="1">
    <location>
        <begin position="1"/>
        <end position="17"/>
    </location>
</feature>
<name>A0A9P8REB9_9PEZI</name>
<keyword evidence="2" id="KW-0472">Membrane</keyword>
<keyword evidence="4" id="KW-1185">Reference proteome</keyword>
<accession>A0A9P8REB9</accession>
<gene>
    <name evidence="3" type="ORF">BKA67DRAFT_542669</name>
</gene>
<dbReference type="EMBL" id="JAGPXC010000015">
    <property type="protein sequence ID" value="KAH6638564.1"/>
    <property type="molecule type" value="Genomic_DNA"/>
</dbReference>
<proteinExistence type="predicted"/>
<evidence type="ECO:0000256" key="2">
    <source>
        <dbReference type="SAM" id="Phobius"/>
    </source>
</evidence>
<dbReference type="RefSeq" id="XP_045950836.1">
    <property type="nucleotide sequence ID" value="XM_046101142.1"/>
</dbReference>
<organism evidence="3 4">
    <name type="scientific">Truncatella angustata</name>
    <dbReference type="NCBI Taxonomy" id="152316"/>
    <lineage>
        <taxon>Eukaryota</taxon>
        <taxon>Fungi</taxon>
        <taxon>Dikarya</taxon>
        <taxon>Ascomycota</taxon>
        <taxon>Pezizomycotina</taxon>
        <taxon>Sordariomycetes</taxon>
        <taxon>Xylariomycetidae</taxon>
        <taxon>Amphisphaeriales</taxon>
        <taxon>Sporocadaceae</taxon>
        <taxon>Truncatella</taxon>
    </lineage>
</organism>
<sequence>MVKQRKGGKIGAPKKKGSGLPAPFKAPPDVLQPLIDTLDLRHVYILHVDNKPADLKRKVFIVPVLMNVAILLLFIWRMYAILPWYLRVLTSTLGYANETTLVAAEMEWETLLPEVGKRSGQFMLDLMLYVFVWPWPYEFFLGLEHANPVAWRRNVGFRDREIVARRSRAWDKALKDVINDKNSKDIFMNMVGIATSPNITRDRTGYLLMNKEWNLDWATMIDATTMVDKKMAAIEAFKLVVLVYQEEYGWIVVDHKLDEDPAEDERRTQILLFRDALSAIGKEDLFFRWIEVVQFEANQPGGFTAERQGVVAQQVRDLFQKEGVDFDQLWKDSVGTDGIAI</sequence>
<feature type="region of interest" description="Disordered" evidence="1">
    <location>
        <begin position="1"/>
        <end position="24"/>
    </location>
</feature>
<dbReference type="OrthoDB" id="5421757at2759"/>
<keyword evidence="2" id="KW-1133">Transmembrane helix</keyword>
<dbReference type="Proteomes" id="UP000758603">
    <property type="component" value="Unassembled WGS sequence"/>
</dbReference>
<reference evidence="3" key="1">
    <citation type="journal article" date="2021" name="Nat. Commun.">
        <title>Genetic determinants of endophytism in the Arabidopsis root mycobiome.</title>
        <authorList>
            <person name="Mesny F."/>
            <person name="Miyauchi S."/>
            <person name="Thiergart T."/>
            <person name="Pickel B."/>
            <person name="Atanasova L."/>
            <person name="Karlsson M."/>
            <person name="Huettel B."/>
            <person name="Barry K.W."/>
            <person name="Haridas S."/>
            <person name="Chen C."/>
            <person name="Bauer D."/>
            <person name="Andreopoulos W."/>
            <person name="Pangilinan J."/>
            <person name="LaButti K."/>
            <person name="Riley R."/>
            <person name="Lipzen A."/>
            <person name="Clum A."/>
            <person name="Drula E."/>
            <person name="Henrissat B."/>
            <person name="Kohler A."/>
            <person name="Grigoriev I.V."/>
            <person name="Martin F.M."/>
            <person name="Hacquard S."/>
        </authorList>
    </citation>
    <scope>NUCLEOTIDE SEQUENCE</scope>
    <source>
        <strain evidence="3">MPI-SDFR-AT-0073</strain>
    </source>
</reference>
<dbReference type="GeneID" id="70130034"/>
<evidence type="ECO:0000313" key="3">
    <source>
        <dbReference type="EMBL" id="KAH6638564.1"/>
    </source>
</evidence>
<evidence type="ECO:0000313" key="4">
    <source>
        <dbReference type="Proteomes" id="UP000758603"/>
    </source>
</evidence>
<keyword evidence="2" id="KW-0812">Transmembrane</keyword>